<sequence length="69" mass="8094">MKISKLNPKRSLLAKLFVFYIIPFVLFAGAMDFCFSYITNNRLMKMSFHNLMSGYLKMPAVWLQALIRI</sequence>
<dbReference type="Proteomes" id="UP000260457">
    <property type="component" value="Chromosome"/>
</dbReference>
<keyword evidence="1" id="KW-1133">Transmembrane helix</keyword>
<reference evidence="2 5" key="2">
    <citation type="submission" date="2018-07" db="EMBL/GenBank/DDBJ databases">
        <title>The molecular basis for the intramolecular migration of carboxyl group in the catabolism of para-hydroxybenzoate via gentisate.</title>
        <authorList>
            <person name="Zhao H."/>
            <person name="Xu Y."/>
            <person name="Lin S."/>
            <person name="Spain J.C."/>
            <person name="Zhou N.-Y."/>
        </authorList>
    </citation>
    <scope>NUCLEOTIDE SEQUENCE [LARGE SCALE GENOMIC DNA]</scope>
    <source>
        <strain evidence="2 5">PHB-7a</strain>
    </source>
</reference>
<dbReference type="EMBL" id="CP030926">
    <property type="protein sequence ID" value="AXN39181.1"/>
    <property type="molecule type" value="Genomic_DNA"/>
</dbReference>
<evidence type="ECO:0000256" key="1">
    <source>
        <dbReference type="SAM" id="Phobius"/>
    </source>
</evidence>
<dbReference type="RefSeq" id="WP_098176670.1">
    <property type="nucleotide sequence ID" value="NZ_CP030926.1"/>
</dbReference>
<dbReference type="KEGG" id="pbut:DTO10_12755"/>
<accession>A0AAX0RRB7</accession>
<keyword evidence="5" id="KW-1185">Reference proteome</keyword>
<dbReference type="EMBL" id="NUEQ01000029">
    <property type="protein sequence ID" value="PEJ31335.1"/>
    <property type="molecule type" value="Genomic_DNA"/>
</dbReference>
<evidence type="ECO:0000313" key="2">
    <source>
        <dbReference type="EMBL" id="AXN39181.1"/>
    </source>
</evidence>
<gene>
    <name evidence="3" type="ORF">CN689_16540</name>
    <name evidence="2" type="ORF">DTO10_12755</name>
</gene>
<evidence type="ECO:0000313" key="3">
    <source>
        <dbReference type="EMBL" id="PEJ31335.1"/>
    </source>
</evidence>
<keyword evidence="1" id="KW-0812">Transmembrane</keyword>
<evidence type="ECO:0000313" key="5">
    <source>
        <dbReference type="Proteomes" id="UP000260457"/>
    </source>
</evidence>
<dbReference type="Proteomes" id="UP000220106">
    <property type="component" value="Unassembled WGS sequence"/>
</dbReference>
<proteinExistence type="predicted"/>
<reference evidence="3 4" key="1">
    <citation type="submission" date="2017-09" db="EMBL/GenBank/DDBJ databases">
        <title>Large-scale bioinformatics analysis of Bacillus genomes uncovers conserved roles of natural products in bacterial physiology.</title>
        <authorList>
            <consortium name="Agbiome Team Llc"/>
            <person name="Bleich R.M."/>
            <person name="Kirk G.J."/>
            <person name="Santa Maria K.C."/>
            <person name="Allen S.E."/>
            <person name="Farag S."/>
            <person name="Shank E.A."/>
            <person name="Bowers A."/>
        </authorList>
    </citation>
    <scope>NUCLEOTIDE SEQUENCE [LARGE SCALE GENOMIC DNA]</scope>
    <source>
        <strain evidence="3 4">AFS003229</strain>
    </source>
</reference>
<feature type="transmembrane region" description="Helical" evidence="1">
    <location>
        <begin position="12"/>
        <end position="38"/>
    </location>
</feature>
<name>A0AAX0RRB7_9BACI</name>
<dbReference type="GeneID" id="95399102"/>
<evidence type="ECO:0000313" key="4">
    <source>
        <dbReference type="Proteomes" id="UP000220106"/>
    </source>
</evidence>
<organism evidence="3 4">
    <name type="scientific">Peribacillus butanolivorans</name>
    <dbReference type="NCBI Taxonomy" id="421767"/>
    <lineage>
        <taxon>Bacteria</taxon>
        <taxon>Bacillati</taxon>
        <taxon>Bacillota</taxon>
        <taxon>Bacilli</taxon>
        <taxon>Bacillales</taxon>
        <taxon>Bacillaceae</taxon>
        <taxon>Peribacillus</taxon>
    </lineage>
</organism>
<protein>
    <submittedName>
        <fullName evidence="3">Uncharacterized protein</fullName>
    </submittedName>
</protein>
<keyword evidence="1" id="KW-0472">Membrane</keyword>
<dbReference type="AlphaFoldDB" id="A0AAX0RRB7"/>